<dbReference type="InterPro" id="IPR004625">
    <property type="entry name" value="PyrdxlKinase"/>
</dbReference>
<dbReference type="GO" id="GO:0009443">
    <property type="term" value="P:pyridoxal 5'-phosphate salvage"/>
    <property type="evidence" value="ECO:0007669"/>
    <property type="project" value="InterPro"/>
</dbReference>
<dbReference type="Gene3D" id="3.40.1190.20">
    <property type="match status" value="1"/>
</dbReference>
<protein>
    <recommendedName>
        <fullName evidence="1">pyridoxal kinase</fullName>
        <ecNumber evidence="1">2.7.1.35</ecNumber>
    </recommendedName>
</protein>
<dbReference type="NCBIfam" id="NF005491">
    <property type="entry name" value="PRK07105.1"/>
    <property type="match status" value="1"/>
</dbReference>
<dbReference type="Pfam" id="PF08543">
    <property type="entry name" value="Phos_pyr_kin"/>
    <property type="match status" value="1"/>
</dbReference>
<keyword evidence="2 7" id="KW-0808">Transferase</keyword>
<keyword evidence="4 7" id="KW-0418">Kinase</keyword>
<dbReference type="GO" id="GO:0005524">
    <property type="term" value="F:ATP binding"/>
    <property type="evidence" value="ECO:0007669"/>
    <property type="project" value="UniProtKB-KW"/>
</dbReference>
<sequence length="277" mass="31107">MDKNKDILLINDLPGVGKVALSAMMPIVSSMGFRVHNLPTAIVSNTLDYGLFEILDMSEYMKKTIGIWDELGFKFDAICTGFINSDEQVGLIEKIISDNKENDPLVMVDPIMGDDGNLYLGLSKNVVKNMREMCSLADIVTPNFTEASFILYDEMKKDELDSGEIKEYIDGFRKLGSKSVMITSVKNKESGNYSIEGYSYSEDEYFSVPYDYINVRFPGTGDVFSGVMVGKVLEGKTLKEACKIASDFVRKAMERDEKIVVDKRKGMNIEDNLQFLK</sequence>
<evidence type="ECO:0000259" key="6">
    <source>
        <dbReference type="Pfam" id="PF08543"/>
    </source>
</evidence>
<accession>A0A3E3E086</accession>
<evidence type="ECO:0000313" key="7">
    <source>
        <dbReference type="EMBL" id="RGD74950.1"/>
    </source>
</evidence>
<evidence type="ECO:0000313" key="8">
    <source>
        <dbReference type="Proteomes" id="UP000261212"/>
    </source>
</evidence>
<dbReference type="Proteomes" id="UP000261212">
    <property type="component" value="Unassembled WGS sequence"/>
</dbReference>
<dbReference type="AlphaFoldDB" id="A0A3E3E086"/>
<feature type="domain" description="Pyridoxamine kinase/Phosphomethylpyrimidine kinase" evidence="6">
    <location>
        <begin position="72"/>
        <end position="258"/>
    </location>
</feature>
<evidence type="ECO:0000256" key="4">
    <source>
        <dbReference type="ARBA" id="ARBA00022777"/>
    </source>
</evidence>
<dbReference type="InterPro" id="IPR013749">
    <property type="entry name" value="PM/HMP-P_kinase-1"/>
</dbReference>
<dbReference type="GO" id="GO:0005829">
    <property type="term" value="C:cytosol"/>
    <property type="evidence" value="ECO:0007669"/>
    <property type="project" value="TreeGrafter"/>
</dbReference>
<evidence type="ECO:0000256" key="5">
    <source>
        <dbReference type="ARBA" id="ARBA00022840"/>
    </source>
</evidence>
<comment type="caution">
    <text evidence="7">The sequence shown here is derived from an EMBL/GenBank/DDBJ whole genome shotgun (WGS) entry which is preliminary data.</text>
</comment>
<gene>
    <name evidence="7" type="ORF">DW687_01100</name>
</gene>
<proteinExistence type="predicted"/>
<dbReference type="InterPro" id="IPR029056">
    <property type="entry name" value="Ribokinase-like"/>
</dbReference>
<dbReference type="EMBL" id="QUSM01000002">
    <property type="protein sequence ID" value="RGD74950.1"/>
    <property type="molecule type" value="Genomic_DNA"/>
</dbReference>
<dbReference type="GO" id="GO:0008478">
    <property type="term" value="F:pyridoxal kinase activity"/>
    <property type="evidence" value="ECO:0007669"/>
    <property type="project" value="UniProtKB-EC"/>
</dbReference>
<evidence type="ECO:0000256" key="1">
    <source>
        <dbReference type="ARBA" id="ARBA00012104"/>
    </source>
</evidence>
<name>A0A3E3E086_9FIRM</name>
<keyword evidence="5" id="KW-0067">ATP-binding</keyword>
<keyword evidence="3" id="KW-0547">Nucleotide-binding</keyword>
<reference evidence="7 8" key="1">
    <citation type="submission" date="2018-08" db="EMBL/GenBank/DDBJ databases">
        <title>A genome reference for cultivated species of the human gut microbiota.</title>
        <authorList>
            <person name="Zou Y."/>
            <person name="Xue W."/>
            <person name="Luo G."/>
        </authorList>
    </citation>
    <scope>NUCLEOTIDE SEQUENCE [LARGE SCALE GENOMIC DNA]</scope>
    <source>
        <strain evidence="7 8">AM25-6</strain>
    </source>
</reference>
<dbReference type="PANTHER" id="PTHR10534">
    <property type="entry name" value="PYRIDOXAL KINASE"/>
    <property type="match status" value="1"/>
</dbReference>
<dbReference type="PANTHER" id="PTHR10534:SF2">
    <property type="entry name" value="PYRIDOXAL KINASE"/>
    <property type="match status" value="1"/>
</dbReference>
<evidence type="ECO:0000256" key="2">
    <source>
        <dbReference type="ARBA" id="ARBA00022679"/>
    </source>
</evidence>
<dbReference type="RefSeq" id="WP_117531040.1">
    <property type="nucleotide sequence ID" value="NZ_QUSM01000002.1"/>
</dbReference>
<dbReference type="EC" id="2.7.1.35" evidence="1"/>
<dbReference type="SUPFAM" id="SSF53613">
    <property type="entry name" value="Ribokinase-like"/>
    <property type="match status" value="1"/>
</dbReference>
<organism evidence="7 8">
    <name type="scientific">Anaerofustis stercorihominis</name>
    <dbReference type="NCBI Taxonomy" id="214853"/>
    <lineage>
        <taxon>Bacteria</taxon>
        <taxon>Bacillati</taxon>
        <taxon>Bacillota</taxon>
        <taxon>Clostridia</taxon>
        <taxon>Eubacteriales</taxon>
        <taxon>Eubacteriaceae</taxon>
        <taxon>Anaerofustis</taxon>
    </lineage>
</organism>
<evidence type="ECO:0000256" key="3">
    <source>
        <dbReference type="ARBA" id="ARBA00022741"/>
    </source>
</evidence>